<accession>A0A195DD64</accession>
<evidence type="ECO:0000313" key="2">
    <source>
        <dbReference type="Proteomes" id="UP000078492"/>
    </source>
</evidence>
<proteinExistence type="predicted"/>
<organism evidence="1 2">
    <name type="scientific">Trachymyrmex cornetzi</name>
    <dbReference type="NCBI Taxonomy" id="471704"/>
    <lineage>
        <taxon>Eukaryota</taxon>
        <taxon>Metazoa</taxon>
        <taxon>Ecdysozoa</taxon>
        <taxon>Arthropoda</taxon>
        <taxon>Hexapoda</taxon>
        <taxon>Insecta</taxon>
        <taxon>Pterygota</taxon>
        <taxon>Neoptera</taxon>
        <taxon>Endopterygota</taxon>
        <taxon>Hymenoptera</taxon>
        <taxon>Apocrita</taxon>
        <taxon>Aculeata</taxon>
        <taxon>Formicoidea</taxon>
        <taxon>Formicidae</taxon>
        <taxon>Myrmicinae</taxon>
        <taxon>Trachymyrmex</taxon>
    </lineage>
</organism>
<dbReference type="Proteomes" id="UP000078492">
    <property type="component" value="Unassembled WGS sequence"/>
</dbReference>
<name>A0A195DD64_9HYME</name>
<dbReference type="AlphaFoldDB" id="A0A195DD64"/>
<reference evidence="1 2" key="1">
    <citation type="submission" date="2015-09" db="EMBL/GenBank/DDBJ databases">
        <title>Trachymyrmex cornetzi WGS genome.</title>
        <authorList>
            <person name="Nygaard S."/>
            <person name="Hu H."/>
            <person name="Boomsma J."/>
            <person name="Zhang G."/>
        </authorList>
    </citation>
    <scope>NUCLEOTIDE SEQUENCE [LARGE SCALE GENOMIC DNA]</scope>
    <source>
        <strain evidence="1">Tcor2-1</strain>
        <tissue evidence="1">Whole body</tissue>
    </source>
</reference>
<gene>
    <name evidence="1" type="ORF">ALC57_17379</name>
</gene>
<protein>
    <submittedName>
        <fullName evidence="1">Uncharacterized protein</fullName>
    </submittedName>
</protein>
<keyword evidence="2" id="KW-1185">Reference proteome</keyword>
<evidence type="ECO:0000313" key="1">
    <source>
        <dbReference type="EMBL" id="KYN10772.1"/>
    </source>
</evidence>
<sequence>MCPRRRRDASLSRRVPKPVDFPFERFPESDDIFNLIADRLRRRLRNQGLLSQFSRQAGITSARKIANAVAVADGGPVNAQTRYLPVHA</sequence>
<dbReference type="EMBL" id="KQ980989">
    <property type="protein sequence ID" value="KYN10772.1"/>
    <property type="molecule type" value="Genomic_DNA"/>
</dbReference>